<comment type="caution">
    <text evidence="3">The sequence shown here is derived from an EMBL/GenBank/DDBJ whole genome shotgun (WGS) entry which is preliminary data.</text>
</comment>
<evidence type="ECO:0000259" key="2">
    <source>
        <dbReference type="PROSITE" id="PS51707"/>
    </source>
</evidence>
<sequence>MGLEIERKWLVKDEILKKQDCIHLEDFDYRDISQGYLCAVPVIRIRKSIKKSGESHYMLSYKGRGLLEREEYNLPLTAEAYESLKGKIEGRLIEKRRYILPFGKYKIELDIFKGKLEGLIYAEVEFPTKEEAEKFSAPEWFNRELTEEPGNSNADLAFRN</sequence>
<dbReference type="HOGENOM" id="CLU_109545_0_0_9"/>
<dbReference type="AlphaFoldDB" id="G9WLW0"/>
<evidence type="ECO:0000313" key="3">
    <source>
        <dbReference type="EMBL" id="EHL12765.1"/>
    </source>
</evidence>
<name>G9WLW0_9FIRM</name>
<dbReference type="InterPro" id="IPR023577">
    <property type="entry name" value="CYTH_domain"/>
</dbReference>
<dbReference type="PIRSF" id="PIRSF016487">
    <property type="entry name" value="CYTH_UCP016487"/>
    <property type="match status" value="1"/>
</dbReference>
<feature type="domain" description="CYTH" evidence="2">
    <location>
        <begin position="2"/>
        <end position="160"/>
    </location>
</feature>
<keyword evidence="4" id="KW-1185">Reference proteome</keyword>
<gene>
    <name evidence="3" type="ORF">HMPREF9625_00319</name>
</gene>
<dbReference type="PANTHER" id="PTHR40114:SF1">
    <property type="entry name" value="SLR0698 PROTEIN"/>
    <property type="match status" value="1"/>
</dbReference>
<evidence type="ECO:0000313" key="4">
    <source>
        <dbReference type="Proteomes" id="UP000018461"/>
    </source>
</evidence>
<dbReference type="STRING" id="796943.HMPREF9625_00319"/>
<dbReference type="PATRIC" id="fig|796943.3.peg.711"/>
<dbReference type="Pfam" id="PF01928">
    <property type="entry name" value="CYTH"/>
    <property type="match status" value="1"/>
</dbReference>
<reference evidence="3" key="2">
    <citation type="submission" date="2013-03" db="EMBL/GenBank/DDBJ databases">
        <title>The Genome Sequence of Oribacterium sp. ACB1.</title>
        <authorList>
            <consortium name="The Broad Institute Genomics Platform"/>
            <consortium name="The Broad Institute Genome Sequencing Center for Infectious Disease"/>
            <person name="Earl A."/>
            <person name="Ward D."/>
            <person name="Feldgarden M."/>
            <person name="Gevers D."/>
            <person name="Sizova M."/>
            <person name="Hazen A."/>
            <person name="Epstein S."/>
            <person name="Walker B."/>
            <person name="Young S."/>
            <person name="Zeng Q."/>
            <person name="Gargeya S."/>
            <person name="Fitzgerald M."/>
            <person name="Haas B."/>
            <person name="Abouelleil A."/>
            <person name="Allen A.W."/>
            <person name="Alvarado L."/>
            <person name="Arachchi H.M."/>
            <person name="Berlin A.M."/>
            <person name="Chapman S.B."/>
            <person name="Gainer-Dewar J."/>
            <person name="Goldberg J."/>
            <person name="Griggs A."/>
            <person name="Gujja S."/>
            <person name="Hansen M."/>
            <person name="Howarth C."/>
            <person name="Imamovic A."/>
            <person name="Ireland A."/>
            <person name="Larimer J."/>
            <person name="McCowan C."/>
            <person name="Murphy C."/>
            <person name="Pearson M."/>
            <person name="Poon T.W."/>
            <person name="Priest M."/>
            <person name="Roberts A."/>
            <person name="Saif S."/>
            <person name="Shea T."/>
            <person name="Sisk P."/>
            <person name="Sykes S."/>
            <person name="Wortman J."/>
            <person name="Nusbaum C."/>
            <person name="Birren B."/>
        </authorList>
    </citation>
    <scope>NUCLEOTIDE SEQUENCE [LARGE SCALE GENOMIC DNA]</scope>
    <source>
        <strain evidence="3">ACB1</strain>
    </source>
</reference>
<dbReference type="PANTHER" id="PTHR40114">
    <property type="entry name" value="SLR0698 PROTEIN"/>
    <property type="match status" value="1"/>
</dbReference>
<dbReference type="PROSITE" id="PS51707">
    <property type="entry name" value="CYTH"/>
    <property type="match status" value="1"/>
</dbReference>
<dbReference type="Gene3D" id="2.40.320.10">
    <property type="entry name" value="Hypothetical Protein Pfu-838710-001"/>
    <property type="match status" value="1"/>
</dbReference>
<accession>G9WLW0</accession>
<proteinExistence type="predicted"/>
<dbReference type="InterPro" id="IPR012042">
    <property type="entry name" value="NeuTTM/CthTTM-like"/>
</dbReference>
<dbReference type="InterPro" id="IPR033469">
    <property type="entry name" value="CYTH-like_dom_sf"/>
</dbReference>
<evidence type="ECO:0000256" key="1">
    <source>
        <dbReference type="PIRSR" id="PIRSR016487-1"/>
    </source>
</evidence>
<dbReference type="Proteomes" id="UP000018461">
    <property type="component" value="Unassembled WGS sequence"/>
</dbReference>
<dbReference type="SMART" id="SM01118">
    <property type="entry name" value="CYTH"/>
    <property type="match status" value="1"/>
</dbReference>
<reference evidence="3" key="1">
    <citation type="submission" date="2011-08" db="EMBL/GenBank/DDBJ databases">
        <authorList>
            <consortium name="The Broad Institute Genome Sequencing Platform"/>
            <person name="Earl A."/>
            <person name="Ward D."/>
            <person name="Feldgarden M."/>
            <person name="Gevers D."/>
            <person name="Sizova M."/>
            <person name="Hazen A."/>
            <person name="Epstein S."/>
            <person name="Young S.K."/>
            <person name="Zeng Q."/>
            <person name="Gargeya S."/>
            <person name="Fitzgerald M."/>
            <person name="Haas B."/>
            <person name="Abouelleil A."/>
            <person name="Alvarado L."/>
            <person name="Arachchi H.M."/>
            <person name="Berlin A."/>
            <person name="Brown A."/>
            <person name="Chapman S.B."/>
            <person name="Chen Z."/>
            <person name="Dunbar C."/>
            <person name="Freedman E."/>
            <person name="Gearin G."/>
            <person name="Gellesch M."/>
            <person name="Goldberg J."/>
            <person name="Griggs A."/>
            <person name="Gujja S."/>
            <person name="Heiman D."/>
            <person name="Howarth C."/>
            <person name="Larson L."/>
            <person name="Lui A."/>
            <person name="MacDonald P.J.P."/>
            <person name="Montmayeur A."/>
            <person name="Murphy C."/>
            <person name="Neiman D."/>
            <person name="Pearson M."/>
            <person name="Priest M."/>
            <person name="Roberts A."/>
            <person name="Saif S."/>
            <person name="Shea T."/>
            <person name="Shenoy N."/>
            <person name="Sisk P."/>
            <person name="Stolte C."/>
            <person name="Sykes S."/>
            <person name="Wortman J."/>
            <person name="Nusbaum C."/>
            <person name="Birren B."/>
        </authorList>
    </citation>
    <scope>NUCLEOTIDE SEQUENCE</scope>
    <source>
        <strain evidence="3">ACB1</strain>
    </source>
</reference>
<dbReference type="RefSeq" id="WP_009534188.1">
    <property type="nucleotide sequence ID" value="NZ_KE148312.1"/>
</dbReference>
<organism evidence="3 4">
    <name type="scientific">Oribacterium parvum ACB1</name>
    <dbReference type="NCBI Taxonomy" id="796943"/>
    <lineage>
        <taxon>Bacteria</taxon>
        <taxon>Bacillati</taxon>
        <taxon>Bacillota</taxon>
        <taxon>Clostridia</taxon>
        <taxon>Lachnospirales</taxon>
        <taxon>Lachnospiraceae</taxon>
        <taxon>Oribacterium</taxon>
    </lineage>
</organism>
<dbReference type="EMBL" id="AFZC02000003">
    <property type="protein sequence ID" value="EHL12765.1"/>
    <property type="molecule type" value="Genomic_DNA"/>
</dbReference>
<feature type="active site" description="Proton acceptor" evidence="1">
    <location>
        <position position="36"/>
    </location>
</feature>
<dbReference type="SUPFAM" id="SSF55154">
    <property type="entry name" value="CYTH-like phosphatases"/>
    <property type="match status" value="1"/>
</dbReference>
<protein>
    <recommendedName>
        <fullName evidence="2">CYTH domain-containing protein</fullName>
    </recommendedName>
</protein>